<protein>
    <submittedName>
        <fullName evidence="2">Uncharacterized protein</fullName>
    </submittedName>
</protein>
<dbReference type="AlphaFoldDB" id="A0A915EHC9"/>
<keyword evidence="1" id="KW-1185">Reference proteome</keyword>
<dbReference type="WBParaSite" id="jg6052">
    <property type="protein sequence ID" value="jg6052"/>
    <property type="gene ID" value="jg6052"/>
</dbReference>
<name>A0A915EHC9_9BILA</name>
<dbReference type="Proteomes" id="UP000887574">
    <property type="component" value="Unplaced"/>
</dbReference>
<evidence type="ECO:0000313" key="1">
    <source>
        <dbReference type="Proteomes" id="UP000887574"/>
    </source>
</evidence>
<proteinExistence type="predicted"/>
<sequence length="326" mass="37298">MFGNKRIRVKICVYPRQRHFHDEPILYGPSCFDKPLKFNIKEGDTVRDMVKNVLRELESASVDWQLHSVVYYSKATKQCQYLASGVQLKPGAKYQVFLRKKKPPVDSIVDVQNNASPEKHAELAIQASAEFNDLQLLPDGGGQTESSQLPSSSSSFFAVIAKVEHYLRGIKITFKRKKKQPVGRQVQPVDVAERSGTAGYAKWTQQHDDVLHKWAKANEFEMWKCGFASKQTSEAALQYLQNHCRDLPTTRTYQSVQMRLKNLLNTDRFLGKEPKFHDPVPPTQPTELRLQCANGKIVLEFENEYIARDCLKRLKEWSIIEGAPSE</sequence>
<reference evidence="2" key="1">
    <citation type="submission" date="2022-11" db="UniProtKB">
        <authorList>
            <consortium name="WormBaseParasite"/>
        </authorList>
    </citation>
    <scope>IDENTIFICATION</scope>
</reference>
<organism evidence="1 2">
    <name type="scientific">Ditylenchus dipsaci</name>
    <dbReference type="NCBI Taxonomy" id="166011"/>
    <lineage>
        <taxon>Eukaryota</taxon>
        <taxon>Metazoa</taxon>
        <taxon>Ecdysozoa</taxon>
        <taxon>Nematoda</taxon>
        <taxon>Chromadorea</taxon>
        <taxon>Rhabditida</taxon>
        <taxon>Tylenchina</taxon>
        <taxon>Tylenchomorpha</taxon>
        <taxon>Sphaerularioidea</taxon>
        <taxon>Anguinidae</taxon>
        <taxon>Anguininae</taxon>
        <taxon>Ditylenchus</taxon>
    </lineage>
</organism>
<accession>A0A915EHC9</accession>
<evidence type="ECO:0000313" key="2">
    <source>
        <dbReference type="WBParaSite" id="jg6052"/>
    </source>
</evidence>